<dbReference type="Gene3D" id="3.30.40.80">
    <property type="entry name" value="Effector protein NleG"/>
    <property type="match status" value="1"/>
</dbReference>
<dbReference type="GO" id="GO:0044403">
    <property type="term" value="P:biological process involved in symbiotic interaction"/>
    <property type="evidence" value="ECO:0007669"/>
    <property type="project" value="InterPro"/>
</dbReference>
<dbReference type="GO" id="GO:0004842">
    <property type="term" value="F:ubiquitin-protein transferase activity"/>
    <property type="evidence" value="ECO:0007669"/>
    <property type="project" value="InterPro"/>
</dbReference>
<reference evidence="2" key="3">
    <citation type="submission" date="2020-04" db="EMBL/GenBank/DDBJ databases">
        <authorList>
            <consortium name="NCBI Pathogen Detection Project"/>
        </authorList>
    </citation>
    <scope>NUCLEOTIDE SEQUENCE</scope>
    <source>
        <strain evidence="2">TW14994</strain>
    </source>
</reference>
<reference evidence="1 3" key="2">
    <citation type="submission" date="2020-02" db="EMBL/GenBank/DDBJ databases">
        <authorList>
            <consortium name="PulseNet: The National Subtyping Network for Foodborne Disease Surveillance"/>
            <person name="Tarr C.L."/>
            <person name="Trees E."/>
            <person name="Katz L.S."/>
            <person name="Carleton-Romer H.A."/>
            <person name="Stroika S."/>
            <person name="Kucerova Z."/>
            <person name="Roache K.F."/>
            <person name="Sabol A.L."/>
            <person name="Besser J."/>
            <person name="Gerner-Smidt P."/>
        </authorList>
    </citation>
    <scope>NUCLEOTIDE SEQUENCE [LARGE SCALE GENOMIC DNA]</scope>
    <source>
        <strain evidence="1 3">2014C-3796</strain>
    </source>
</reference>
<evidence type="ECO:0000313" key="3">
    <source>
        <dbReference type="Proteomes" id="UP000521994"/>
    </source>
</evidence>
<dbReference type="EMBL" id="AASXRC010000036">
    <property type="protein sequence ID" value="EFI0215334.1"/>
    <property type="molecule type" value="Genomic_DNA"/>
</dbReference>
<dbReference type="Proteomes" id="UP000521994">
    <property type="component" value="Unassembled WGS sequence"/>
</dbReference>
<reference evidence="2 4" key="1">
    <citation type="journal article" date="2018" name="Genome Biol.">
        <title>SKESA: strategic k-mer extension for scrupulous assemblies.</title>
        <authorList>
            <person name="Souvorov A."/>
            <person name="Agarwala R."/>
            <person name="Lipman D.J."/>
        </authorList>
    </citation>
    <scope>NUCLEOTIDE SEQUENCE [LARGE SCALE GENOMIC DNA]</scope>
    <source>
        <strain evidence="2 4">TW14994</strain>
    </source>
</reference>
<dbReference type="RefSeq" id="WP_001131653.1">
    <property type="nucleotide sequence ID" value="NZ_BFWW01000071.1"/>
</dbReference>
<dbReference type="EMBL" id="DABFUC010000018">
    <property type="protein sequence ID" value="HAI8959290.1"/>
    <property type="molecule type" value="Genomic_DNA"/>
</dbReference>
<gene>
    <name evidence="1" type="ORF">BG944_004594</name>
    <name evidence="2" type="ORF">HKA49_003511</name>
</gene>
<dbReference type="Proteomes" id="UP000842385">
    <property type="component" value="Unassembled WGS sequence"/>
</dbReference>
<proteinExistence type="predicted"/>
<dbReference type="Pfam" id="PF06416">
    <property type="entry name" value="T3SS_NleG"/>
    <property type="match status" value="1"/>
</dbReference>
<evidence type="ECO:0000313" key="2">
    <source>
        <dbReference type="EMBL" id="HAI8959290.1"/>
    </source>
</evidence>
<evidence type="ECO:0000313" key="1">
    <source>
        <dbReference type="EMBL" id="EFI0215334.1"/>
    </source>
</evidence>
<evidence type="ECO:0000313" key="4">
    <source>
        <dbReference type="Proteomes" id="UP000842385"/>
    </source>
</evidence>
<organism evidence="1 3">
    <name type="scientific">Escherichia coli</name>
    <dbReference type="NCBI Taxonomy" id="562"/>
    <lineage>
        <taxon>Bacteria</taxon>
        <taxon>Pseudomonadati</taxon>
        <taxon>Pseudomonadota</taxon>
        <taxon>Gammaproteobacteria</taxon>
        <taxon>Enterobacterales</taxon>
        <taxon>Enterobacteriaceae</taxon>
        <taxon>Escherichia</taxon>
    </lineage>
</organism>
<dbReference type="InterPro" id="IPR010489">
    <property type="entry name" value="Effector_NleG"/>
</dbReference>
<comment type="caution">
    <text evidence="1">The sequence shown here is derived from an EMBL/GenBank/DDBJ whole genome shotgun (WGS) entry which is preliminary data.</text>
</comment>
<sequence>MPLTSDINSSSFHLGMEVLRAQVAATGRGEFTMGGETVRIEYSPTDGRFLASDGTGGLFTELLLLGFNNGPQALGERMLSILSGSDAGETQSQVTPQDKIYQCKFSVNTESLQCPSDATRCPIILETPEEGVFVKNSDSSAVCTLFDVDALSRVVNDGSVHPLTRAPITPSMIVKPEECKYDPARGSFIIKDS</sequence>
<dbReference type="InterPro" id="IPR038436">
    <property type="entry name" value="Effector_NleG_sf"/>
</dbReference>
<name>A0A140RDS9_ECOLX</name>
<accession>A0A140RDS9</accession>
<protein>
    <submittedName>
        <fullName evidence="1">DUF1076 domain-containing protein</fullName>
    </submittedName>
</protein>
<dbReference type="AlphaFoldDB" id="A0A140RDS9"/>